<dbReference type="Proteomes" id="UP000501534">
    <property type="component" value="Chromosome"/>
</dbReference>
<dbReference type="AlphaFoldDB" id="A0A6M4GZ37"/>
<name>A0A6M4GZ37_9PROT</name>
<evidence type="ECO:0000313" key="5">
    <source>
        <dbReference type="EMBL" id="QJR11693.1"/>
    </source>
</evidence>
<sequence length="179" mass="19547">MAHATAFLFTLLVTLSGLASAQGQNLSTYKLGAGDLITIRVQGEDDLKREKVRLSDAGTISLPVLGEIRVRGMTVGALEDTITKGLKGRYLLDPQVTISIDEYRNFFVNGHVEKPGGYPYMPGLTVRKAISIAGGFKERASREKLNLIRDDDSSQTAKRVDLNAPMMPGDILTVEESFF</sequence>
<feature type="chain" id="PRO_5026953805" evidence="2">
    <location>
        <begin position="22"/>
        <end position="179"/>
    </location>
</feature>
<evidence type="ECO:0000313" key="6">
    <source>
        <dbReference type="Proteomes" id="UP000501534"/>
    </source>
</evidence>
<evidence type="ECO:0000256" key="1">
    <source>
        <dbReference type="ARBA" id="ARBA00022729"/>
    </source>
</evidence>
<dbReference type="InterPro" id="IPR003715">
    <property type="entry name" value="Poly_export_N"/>
</dbReference>
<dbReference type="GO" id="GO:0015159">
    <property type="term" value="F:polysaccharide transmembrane transporter activity"/>
    <property type="evidence" value="ECO:0007669"/>
    <property type="project" value="InterPro"/>
</dbReference>
<feature type="domain" description="Soluble ligand binding" evidence="4">
    <location>
        <begin position="106"/>
        <end position="153"/>
    </location>
</feature>
<reference evidence="5 6" key="1">
    <citation type="submission" date="2020-04" db="EMBL/GenBank/DDBJ databases">
        <title>Usitatibacter rugosus gen. nov., sp. nov. and Usitatibacter palustris sp. nov., novel members of Usitatibacteraceae fam. nov. within the order Nitrosomonadales isolated from soil.</title>
        <authorList>
            <person name="Huber K.J."/>
            <person name="Neumann-Schaal M."/>
            <person name="Geppert A."/>
            <person name="Luckner M."/>
            <person name="Wanner G."/>
            <person name="Overmann J."/>
        </authorList>
    </citation>
    <scope>NUCLEOTIDE SEQUENCE [LARGE SCALE GENOMIC DNA]</scope>
    <source>
        <strain evidence="5 6">0125_3</strain>
    </source>
</reference>
<dbReference type="InterPro" id="IPR019554">
    <property type="entry name" value="Soluble_ligand-bd"/>
</dbReference>
<dbReference type="PANTHER" id="PTHR33619">
    <property type="entry name" value="POLYSACCHARIDE EXPORT PROTEIN GFCE-RELATED"/>
    <property type="match status" value="1"/>
</dbReference>
<organism evidence="5 6">
    <name type="scientific">Usitatibacter rugosus</name>
    <dbReference type="NCBI Taxonomy" id="2732067"/>
    <lineage>
        <taxon>Bacteria</taxon>
        <taxon>Pseudomonadati</taxon>
        <taxon>Pseudomonadota</taxon>
        <taxon>Betaproteobacteria</taxon>
        <taxon>Nitrosomonadales</taxon>
        <taxon>Usitatibacteraceae</taxon>
        <taxon>Usitatibacter</taxon>
    </lineage>
</organism>
<accession>A0A6M4GZ37</accession>
<dbReference type="Pfam" id="PF10531">
    <property type="entry name" value="SLBB"/>
    <property type="match status" value="1"/>
</dbReference>
<keyword evidence="1 2" id="KW-0732">Signal</keyword>
<evidence type="ECO:0000259" key="3">
    <source>
        <dbReference type="Pfam" id="PF02563"/>
    </source>
</evidence>
<dbReference type="PANTHER" id="PTHR33619:SF3">
    <property type="entry name" value="POLYSACCHARIDE EXPORT PROTEIN GFCE-RELATED"/>
    <property type="match status" value="1"/>
</dbReference>
<protein>
    <submittedName>
        <fullName evidence="5">Uncharacterized protein</fullName>
    </submittedName>
</protein>
<feature type="signal peptide" evidence="2">
    <location>
        <begin position="1"/>
        <end position="21"/>
    </location>
</feature>
<dbReference type="KEGG" id="uru:DSM104443_02775"/>
<keyword evidence="6" id="KW-1185">Reference proteome</keyword>
<feature type="domain" description="Polysaccharide export protein N-terminal" evidence="3">
    <location>
        <begin position="26"/>
        <end position="100"/>
    </location>
</feature>
<proteinExistence type="predicted"/>
<evidence type="ECO:0000256" key="2">
    <source>
        <dbReference type="SAM" id="SignalP"/>
    </source>
</evidence>
<gene>
    <name evidence="5" type="ORF">DSM104443_02775</name>
</gene>
<dbReference type="Pfam" id="PF02563">
    <property type="entry name" value="Poly_export"/>
    <property type="match status" value="1"/>
</dbReference>
<dbReference type="RefSeq" id="WP_212756680.1">
    <property type="nucleotide sequence ID" value="NZ_CP053069.1"/>
</dbReference>
<evidence type="ECO:0000259" key="4">
    <source>
        <dbReference type="Pfam" id="PF10531"/>
    </source>
</evidence>
<dbReference type="InterPro" id="IPR049712">
    <property type="entry name" value="Poly_export"/>
</dbReference>
<dbReference type="Gene3D" id="3.10.560.10">
    <property type="entry name" value="Outer membrane lipoprotein wza domain like"/>
    <property type="match status" value="1"/>
</dbReference>
<dbReference type="EMBL" id="CP053069">
    <property type="protein sequence ID" value="QJR11693.1"/>
    <property type="molecule type" value="Genomic_DNA"/>
</dbReference>
<dbReference type="Gene3D" id="3.30.1950.10">
    <property type="entry name" value="wza like domain"/>
    <property type="match status" value="1"/>
</dbReference>